<evidence type="ECO:0000313" key="2">
    <source>
        <dbReference type="EMBL" id="KAG8070311.1"/>
    </source>
</evidence>
<accession>A0A8J5TB03</accession>
<keyword evidence="1" id="KW-1133">Transmembrane helix</keyword>
<feature type="transmembrane region" description="Helical" evidence="1">
    <location>
        <begin position="178"/>
        <end position="199"/>
    </location>
</feature>
<evidence type="ECO:0000313" key="3">
    <source>
        <dbReference type="Proteomes" id="UP000729402"/>
    </source>
</evidence>
<dbReference type="PANTHER" id="PTHR46610:SF7">
    <property type="entry name" value="OS02G0216300 PROTEIN"/>
    <property type="match status" value="1"/>
</dbReference>
<dbReference type="PROSITE" id="PS51257">
    <property type="entry name" value="PROKAR_LIPOPROTEIN"/>
    <property type="match status" value="1"/>
</dbReference>
<name>A0A8J5TB03_ZIZPA</name>
<proteinExistence type="predicted"/>
<gene>
    <name evidence="2" type="ORF">GUJ93_ZPchr0006g41570</name>
</gene>
<dbReference type="PANTHER" id="PTHR46610">
    <property type="entry name" value="OS05G0181300 PROTEIN"/>
    <property type="match status" value="1"/>
</dbReference>
<reference evidence="2" key="2">
    <citation type="submission" date="2021-02" db="EMBL/GenBank/DDBJ databases">
        <authorList>
            <person name="Kimball J.A."/>
            <person name="Haas M.W."/>
            <person name="Macchietto M."/>
            <person name="Kono T."/>
            <person name="Duquette J."/>
            <person name="Shao M."/>
        </authorList>
    </citation>
    <scope>NUCLEOTIDE SEQUENCE</scope>
    <source>
        <tissue evidence="2">Fresh leaf tissue</tissue>
    </source>
</reference>
<organism evidence="2 3">
    <name type="scientific">Zizania palustris</name>
    <name type="common">Northern wild rice</name>
    <dbReference type="NCBI Taxonomy" id="103762"/>
    <lineage>
        <taxon>Eukaryota</taxon>
        <taxon>Viridiplantae</taxon>
        <taxon>Streptophyta</taxon>
        <taxon>Embryophyta</taxon>
        <taxon>Tracheophyta</taxon>
        <taxon>Spermatophyta</taxon>
        <taxon>Magnoliopsida</taxon>
        <taxon>Liliopsida</taxon>
        <taxon>Poales</taxon>
        <taxon>Poaceae</taxon>
        <taxon>BOP clade</taxon>
        <taxon>Oryzoideae</taxon>
        <taxon>Oryzeae</taxon>
        <taxon>Zizaniinae</taxon>
        <taxon>Zizania</taxon>
    </lineage>
</organism>
<dbReference type="AlphaFoldDB" id="A0A8J5TB03"/>
<dbReference type="Pfam" id="PF20100">
    <property type="entry name" value="DUF6490"/>
    <property type="match status" value="1"/>
</dbReference>
<protein>
    <submittedName>
        <fullName evidence="2">Uncharacterized protein</fullName>
    </submittedName>
</protein>
<keyword evidence="1" id="KW-0812">Transmembrane</keyword>
<keyword evidence="1" id="KW-0472">Membrane</keyword>
<sequence length="288" mass="32558">MRSTLQTWEDSSIDLVLKIIPACFLSAGCVLPLLPQRSGEICVLPILVGCGGWQRICVLPRLGAVACGERAPGALPDQPASSPIQNGDLRKSRIEAFTSRRRGRGRLPVLCRLARDELLCYCRRSQADRPAFVQRYLRSAARRFSPGRGVTYLGTNMEQAQLEHLPERRPDRGEESSFFLRATAIGLVSVAFNFAMAAYRSEGDVATISFVTYSYLFLFLLFFFQRLFKNMSPESPLHEHIIETFHKVPVMLMVVFSYKVKAIMAFPVHFFVLSVMLIFYPTLIIMDH</sequence>
<feature type="transmembrane region" description="Helical" evidence="1">
    <location>
        <begin position="262"/>
        <end position="286"/>
    </location>
</feature>
<feature type="transmembrane region" description="Helical" evidence="1">
    <location>
        <begin position="205"/>
        <end position="224"/>
    </location>
</feature>
<comment type="caution">
    <text evidence="2">The sequence shown here is derived from an EMBL/GenBank/DDBJ whole genome shotgun (WGS) entry which is preliminary data.</text>
</comment>
<dbReference type="Proteomes" id="UP000729402">
    <property type="component" value="Unassembled WGS sequence"/>
</dbReference>
<keyword evidence="3" id="KW-1185">Reference proteome</keyword>
<dbReference type="EMBL" id="JAAALK010000283">
    <property type="protein sequence ID" value="KAG8070311.1"/>
    <property type="molecule type" value="Genomic_DNA"/>
</dbReference>
<reference evidence="2" key="1">
    <citation type="journal article" date="2021" name="bioRxiv">
        <title>Whole Genome Assembly and Annotation of Northern Wild Rice, Zizania palustris L., Supports a Whole Genome Duplication in the Zizania Genus.</title>
        <authorList>
            <person name="Haas M."/>
            <person name="Kono T."/>
            <person name="Macchietto M."/>
            <person name="Millas R."/>
            <person name="McGilp L."/>
            <person name="Shao M."/>
            <person name="Duquette J."/>
            <person name="Hirsch C.N."/>
            <person name="Kimball J."/>
        </authorList>
    </citation>
    <scope>NUCLEOTIDE SEQUENCE</scope>
    <source>
        <tissue evidence="2">Fresh leaf tissue</tissue>
    </source>
</reference>
<evidence type="ECO:0000256" key="1">
    <source>
        <dbReference type="SAM" id="Phobius"/>
    </source>
</evidence>
<dbReference type="InterPro" id="IPR045501">
    <property type="entry name" value="DUF6490"/>
</dbReference>